<name>E9H2L7_DAPPU</name>
<reference evidence="2 3" key="1">
    <citation type="journal article" date="2011" name="Science">
        <title>The ecoresponsive genome of Daphnia pulex.</title>
        <authorList>
            <person name="Colbourne J.K."/>
            <person name="Pfrender M.E."/>
            <person name="Gilbert D."/>
            <person name="Thomas W.K."/>
            <person name="Tucker A."/>
            <person name="Oakley T.H."/>
            <person name="Tokishita S."/>
            <person name="Aerts A."/>
            <person name="Arnold G.J."/>
            <person name="Basu M.K."/>
            <person name="Bauer D.J."/>
            <person name="Caceres C.E."/>
            <person name="Carmel L."/>
            <person name="Casola C."/>
            <person name="Choi J.H."/>
            <person name="Detter J.C."/>
            <person name="Dong Q."/>
            <person name="Dusheyko S."/>
            <person name="Eads B.D."/>
            <person name="Frohlich T."/>
            <person name="Geiler-Samerotte K.A."/>
            <person name="Gerlach D."/>
            <person name="Hatcher P."/>
            <person name="Jogdeo S."/>
            <person name="Krijgsveld J."/>
            <person name="Kriventseva E.V."/>
            <person name="Kultz D."/>
            <person name="Laforsch C."/>
            <person name="Lindquist E."/>
            <person name="Lopez J."/>
            <person name="Manak J.R."/>
            <person name="Muller J."/>
            <person name="Pangilinan J."/>
            <person name="Patwardhan R.P."/>
            <person name="Pitluck S."/>
            <person name="Pritham E.J."/>
            <person name="Rechtsteiner A."/>
            <person name="Rho M."/>
            <person name="Rogozin I.B."/>
            <person name="Sakarya O."/>
            <person name="Salamov A."/>
            <person name="Schaack S."/>
            <person name="Shapiro H."/>
            <person name="Shiga Y."/>
            <person name="Skalitzky C."/>
            <person name="Smith Z."/>
            <person name="Souvorov A."/>
            <person name="Sung W."/>
            <person name="Tang Z."/>
            <person name="Tsuchiya D."/>
            <person name="Tu H."/>
            <person name="Vos H."/>
            <person name="Wang M."/>
            <person name="Wolf Y.I."/>
            <person name="Yamagata H."/>
            <person name="Yamada T."/>
            <person name="Ye Y."/>
            <person name="Shaw J.R."/>
            <person name="Andrews J."/>
            <person name="Crease T.J."/>
            <person name="Tang H."/>
            <person name="Lucas S.M."/>
            <person name="Robertson H.M."/>
            <person name="Bork P."/>
            <person name="Koonin E.V."/>
            <person name="Zdobnov E.M."/>
            <person name="Grigoriev I.V."/>
            <person name="Lynch M."/>
            <person name="Boore J.L."/>
        </authorList>
    </citation>
    <scope>NUCLEOTIDE SEQUENCE [LARGE SCALE GENOMIC DNA]</scope>
</reference>
<accession>E9H2L7</accession>
<gene>
    <name evidence="2" type="ORF">DAPPUDRAFT_109306</name>
</gene>
<dbReference type="InParanoid" id="E9H2L7"/>
<dbReference type="HOGENOM" id="CLU_829668_0_0_1"/>
<keyword evidence="3" id="KW-1185">Reference proteome</keyword>
<evidence type="ECO:0000313" key="2">
    <source>
        <dbReference type="EMBL" id="EFX74043.1"/>
    </source>
</evidence>
<protein>
    <submittedName>
        <fullName evidence="2">Uncharacterized protein</fullName>
    </submittedName>
</protein>
<sequence length="335" mass="36776">MGSAASAVVRRAASSSLLPSSSGAPSVNAHLVKLQECEKECEENTDTDPKNIQHWALVVHFPRGKKTYIFEAGKGENGLLQASRAEGVDYEIFEKAKYFSTIETCPSELLTKAKQLISPNLLQALYKKIPAIQTYLSYLTGSLGSSGSNAVPDLVSQVVSPTVNDEGKSLFRASLMRSPAHEKSSSEGTDVAGDTEEDYPGSAGWVFLNCPQPGDSGVMLPYLGKLHICRLFFGEASKYDSDTKSFQEEAAHEDSDTLSKDSVRFVSGLKKKFTEALLKELVVEHGKVKSIKITLNYPLVYFQEYHEAMKLENEKCVVSLVCSLKYETETVCIQF</sequence>
<dbReference type="CDD" id="cd00590">
    <property type="entry name" value="RRM_SF"/>
    <property type="match status" value="1"/>
</dbReference>
<proteinExistence type="predicted"/>
<organism evidence="2 3">
    <name type="scientific">Daphnia pulex</name>
    <name type="common">Water flea</name>
    <dbReference type="NCBI Taxonomy" id="6669"/>
    <lineage>
        <taxon>Eukaryota</taxon>
        <taxon>Metazoa</taxon>
        <taxon>Ecdysozoa</taxon>
        <taxon>Arthropoda</taxon>
        <taxon>Crustacea</taxon>
        <taxon>Branchiopoda</taxon>
        <taxon>Diplostraca</taxon>
        <taxon>Cladocera</taxon>
        <taxon>Anomopoda</taxon>
        <taxon>Daphniidae</taxon>
        <taxon>Daphnia</taxon>
    </lineage>
</organism>
<evidence type="ECO:0000256" key="1">
    <source>
        <dbReference type="SAM" id="MobiDB-lite"/>
    </source>
</evidence>
<dbReference type="KEGG" id="dpx:DAPPUDRAFT_109306"/>
<dbReference type="Proteomes" id="UP000000305">
    <property type="component" value="Unassembled WGS sequence"/>
</dbReference>
<feature type="region of interest" description="Disordered" evidence="1">
    <location>
        <begin position="177"/>
        <end position="197"/>
    </location>
</feature>
<dbReference type="AlphaFoldDB" id="E9H2L7"/>
<dbReference type="EMBL" id="GL732586">
    <property type="protein sequence ID" value="EFX74043.1"/>
    <property type="molecule type" value="Genomic_DNA"/>
</dbReference>
<evidence type="ECO:0000313" key="3">
    <source>
        <dbReference type="Proteomes" id="UP000000305"/>
    </source>
</evidence>